<gene>
    <name evidence="1" type="primary">A09g504560.1_BraROA</name>
    <name evidence="1" type="ORF">IGI04_034905</name>
</gene>
<evidence type="ECO:0000313" key="2">
    <source>
        <dbReference type="Proteomes" id="UP000823674"/>
    </source>
</evidence>
<reference evidence="1 2" key="1">
    <citation type="submission" date="2021-03" db="EMBL/GenBank/DDBJ databases">
        <authorList>
            <person name="King G.J."/>
            <person name="Bancroft I."/>
            <person name="Baten A."/>
            <person name="Bloomfield J."/>
            <person name="Borpatragohain P."/>
            <person name="He Z."/>
            <person name="Irish N."/>
            <person name="Irwin J."/>
            <person name="Liu K."/>
            <person name="Mauleon R.P."/>
            <person name="Moore J."/>
            <person name="Morris R."/>
            <person name="Ostergaard L."/>
            <person name="Wang B."/>
            <person name="Wells R."/>
        </authorList>
    </citation>
    <scope>NUCLEOTIDE SEQUENCE [LARGE SCALE GENOMIC DNA]</scope>
    <source>
        <strain evidence="1">R-o-18</strain>
        <tissue evidence="1">Leaf</tissue>
    </source>
</reference>
<dbReference type="Proteomes" id="UP000823674">
    <property type="component" value="Chromosome A09"/>
</dbReference>
<protein>
    <recommendedName>
        <fullName evidence="3">DUF1985 domain-containing protein</fullName>
    </recommendedName>
</protein>
<organism evidence="1 2">
    <name type="scientific">Brassica rapa subsp. trilocularis</name>
    <dbReference type="NCBI Taxonomy" id="1813537"/>
    <lineage>
        <taxon>Eukaryota</taxon>
        <taxon>Viridiplantae</taxon>
        <taxon>Streptophyta</taxon>
        <taxon>Embryophyta</taxon>
        <taxon>Tracheophyta</taxon>
        <taxon>Spermatophyta</taxon>
        <taxon>Magnoliopsida</taxon>
        <taxon>eudicotyledons</taxon>
        <taxon>Gunneridae</taxon>
        <taxon>Pentapetalae</taxon>
        <taxon>rosids</taxon>
        <taxon>malvids</taxon>
        <taxon>Brassicales</taxon>
        <taxon>Brassicaceae</taxon>
        <taxon>Brassiceae</taxon>
        <taxon>Brassica</taxon>
    </lineage>
</organism>
<comment type="caution">
    <text evidence="1">The sequence shown here is derived from an EMBL/GenBank/DDBJ whole genome shotgun (WGS) entry which is preliminary data.</text>
</comment>
<evidence type="ECO:0008006" key="3">
    <source>
        <dbReference type="Google" id="ProtNLM"/>
    </source>
</evidence>
<accession>A0ABQ7LC20</accession>
<evidence type="ECO:0000313" key="1">
    <source>
        <dbReference type="EMBL" id="KAG5383435.1"/>
    </source>
</evidence>
<dbReference type="EMBL" id="JADBGQ010000008">
    <property type="protein sequence ID" value="KAG5383435.1"/>
    <property type="molecule type" value="Genomic_DNA"/>
</dbReference>
<keyword evidence="2" id="KW-1185">Reference proteome</keyword>
<name>A0ABQ7LC20_BRACM</name>
<sequence length="186" mass="21170">MSSASSAPSLKNNHFYIFFFRSEPATSEERCFSSKSLLPVSLTASTLAGKGTFFSNPFSASGFKMDKLDLSQRLYILGKESFLSKSIAYYSDESKVFPDLKEALEADGWEELKNSRLGVFLKFHKMKFGVQPVRFSLHELKEITGLNCEYLNNLENLLVEVTDDMKAFWGQRGVNFDRRPCIDELK</sequence>
<proteinExistence type="predicted"/>